<evidence type="ECO:0000256" key="6">
    <source>
        <dbReference type="ARBA" id="ARBA00023237"/>
    </source>
</evidence>
<dbReference type="PANTHER" id="PTHR30069">
    <property type="entry name" value="TONB-DEPENDENT OUTER MEMBRANE RECEPTOR"/>
    <property type="match status" value="1"/>
</dbReference>
<dbReference type="AlphaFoldDB" id="A0AA37KRZ4"/>
<dbReference type="Gene3D" id="2.60.40.1120">
    <property type="entry name" value="Carboxypeptidase-like, regulatory domain"/>
    <property type="match status" value="1"/>
</dbReference>
<keyword evidence="5" id="KW-0472">Membrane</keyword>
<keyword evidence="3" id="KW-1134">Transmembrane beta strand</keyword>
<dbReference type="Gene3D" id="2.40.170.20">
    <property type="entry name" value="TonB-dependent receptor, beta-barrel domain"/>
    <property type="match status" value="1"/>
</dbReference>
<dbReference type="InterPro" id="IPR039426">
    <property type="entry name" value="TonB-dep_rcpt-like"/>
</dbReference>
<evidence type="ECO:0000256" key="3">
    <source>
        <dbReference type="ARBA" id="ARBA00022452"/>
    </source>
</evidence>
<feature type="domain" description="TonB-dependent transporter Oar-like beta-barrel" evidence="9">
    <location>
        <begin position="235"/>
        <end position="1042"/>
    </location>
</feature>
<dbReference type="InterPro" id="IPR036942">
    <property type="entry name" value="Beta-barrel_TonB_sf"/>
</dbReference>
<comment type="subcellular location">
    <subcellularLocation>
        <location evidence="1">Cell outer membrane</location>
        <topology evidence="1">Multi-pass membrane protein</topology>
    </subcellularLocation>
</comment>
<dbReference type="EMBL" id="BQOL01000001">
    <property type="protein sequence ID" value="GKI19158.1"/>
    <property type="molecule type" value="Genomic_DNA"/>
</dbReference>
<evidence type="ECO:0000256" key="1">
    <source>
        <dbReference type="ARBA" id="ARBA00004571"/>
    </source>
</evidence>
<evidence type="ECO:0000256" key="7">
    <source>
        <dbReference type="SAM" id="MobiDB-lite"/>
    </source>
</evidence>
<dbReference type="GO" id="GO:0015344">
    <property type="term" value="F:siderophore uptake transmembrane transporter activity"/>
    <property type="evidence" value="ECO:0007669"/>
    <property type="project" value="TreeGrafter"/>
</dbReference>
<evidence type="ECO:0000256" key="5">
    <source>
        <dbReference type="ARBA" id="ARBA00023136"/>
    </source>
</evidence>
<dbReference type="Gene3D" id="2.170.130.10">
    <property type="entry name" value="TonB-dependent receptor, plug domain"/>
    <property type="match status" value="1"/>
</dbReference>
<evidence type="ECO:0000256" key="4">
    <source>
        <dbReference type="ARBA" id="ARBA00022692"/>
    </source>
</evidence>
<dbReference type="InterPro" id="IPR037066">
    <property type="entry name" value="Plug_dom_sf"/>
</dbReference>
<dbReference type="SUPFAM" id="SSF56935">
    <property type="entry name" value="Porins"/>
    <property type="match status" value="1"/>
</dbReference>
<proteinExistence type="predicted"/>
<dbReference type="Pfam" id="PF13620">
    <property type="entry name" value="CarboxypepD_reg"/>
    <property type="match status" value="1"/>
</dbReference>
<keyword evidence="6" id="KW-0998">Cell outer membrane</keyword>
<name>A0AA37KRZ4_9BACT</name>
<dbReference type="GO" id="GO:0044718">
    <property type="term" value="P:siderophore transmembrane transport"/>
    <property type="evidence" value="ECO:0007669"/>
    <property type="project" value="TreeGrafter"/>
</dbReference>
<evidence type="ECO:0000313" key="11">
    <source>
        <dbReference type="Proteomes" id="UP001055105"/>
    </source>
</evidence>
<evidence type="ECO:0000313" key="10">
    <source>
        <dbReference type="EMBL" id="GKI19158.1"/>
    </source>
</evidence>
<feature type="chain" id="PRO_5041311756" evidence="8">
    <location>
        <begin position="20"/>
        <end position="1094"/>
    </location>
</feature>
<keyword evidence="8" id="KW-0732">Signal</keyword>
<dbReference type="GO" id="GO:0009279">
    <property type="term" value="C:cell outer membrane"/>
    <property type="evidence" value="ECO:0007669"/>
    <property type="project" value="UniProtKB-SubCell"/>
</dbReference>
<feature type="region of interest" description="Disordered" evidence="7">
    <location>
        <begin position="303"/>
        <end position="325"/>
    </location>
</feature>
<dbReference type="Pfam" id="PF25183">
    <property type="entry name" value="OMP_b-brl_4"/>
    <property type="match status" value="1"/>
</dbReference>
<keyword evidence="2" id="KW-0813">Transport</keyword>
<organism evidence="10 11">
    <name type="scientific">Alistipes finegoldii</name>
    <dbReference type="NCBI Taxonomy" id="214856"/>
    <lineage>
        <taxon>Bacteria</taxon>
        <taxon>Pseudomonadati</taxon>
        <taxon>Bacteroidota</taxon>
        <taxon>Bacteroidia</taxon>
        <taxon>Bacteroidales</taxon>
        <taxon>Rikenellaceae</taxon>
        <taxon>Alistipes</taxon>
    </lineage>
</organism>
<protein>
    <submittedName>
        <fullName evidence="10">Cell envelope biogenesis protein OmpA</fullName>
    </submittedName>
</protein>
<dbReference type="Proteomes" id="UP001055105">
    <property type="component" value="Unassembled WGS sequence"/>
</dbReference>
<dbReference type="InterPro" id="IPR057601">
    <property type="entry name" value="Oar-like_b-barrel"/>
</dbReference>
<evidence type="ECO:0000256" key="8">
    <source>
        <dbReference type="SAM" id="SignalP"/>
    </source>
</evidence>
<sequence length="1094" mass="121498">MKKLFILMLSIFTVAAASAQVTTSGMNGTVTDEQGQPLAGATVIAVHTPSGTQYGAVTNKDGRYNLQGLRTGGPYTVTFSFVGYQGVEFPGLELQLGETLTRNAFLKDSQTLEAVVVTADGRNSSMNVNRAGAVTSISSEQIELMPSVSRSMNDIMKLTPQASTTTSGLAIGGGNYRQSYVTVDGAAFNNAFGIGGNLPAGGSPISLDALEQMSVSVTPYDVRQSGFTGGAINAVTKSGTNEFKASAYVFAKSDQLQGDKYDGGKLSLSEMRNTTLGFSIGAPIVKDKLFVFANFEREWNTTPGTSRLARTSEGQSFGGGSQYNRPTVEKLDEISNFLIDKYGYNPGPYQGYSVKTPGYKLMARVDWNINRNNSLNVRFSRTQNKYSSSPSSSISPLDSKLAYDRNNYGRTSNYAMYFQNSRYYQEQNFTSVAAELNSRFLEGRLTNTLRYTYSHQYEPRSYDGKLFPTVDILEEYQGNRAVYASFGLDPFTYGNLREVSTHVVTDEIGYTVGKNRFVAGLQFEHNVAKNGYLQGGAGYYVYETWDDFKNDREPLAFRIAHGNNDALAQEYPQFTYMQYSIYLQDEINFSERFKATVGIRFEVPSYPSIDNNENKDFTQAFANYGGYKTSDMPKARLAVAPRVGFNWDMTGERKYILRGGTGVFNGRLPFVWLVSVAGNSNCIQNGLSLYKGDSRMPSFHTNVNDMLKDIYGGTYKQQDLAANTQPTILDKKLKMPSTWKTSLALDLKLPGDVDLNIEGIYNKDFNSVTVTKLGIEEDPAGIQLPGEPALRKAWKSQNIRNKNPEEKYSINPYLITNADIDGYYASVSAQVSKRWGFGLSLMAAYTYSSAKNVIDGIGDQVTSAYNTNTFNRNGSNTPELGYASYVSPHRILFNVGYRLAQKNGASNFGLYYEAFQHGYIGGYSYSRYSYTMGNVTGDGGADLLLYIPTREQLDKMTFADLVDNGKVIYSAADQKADFWAFINKDSYLSKHIGEYSKRGGAVMPWQHMVNFKFAQDFYININGKRNTITLGVDINNLANLINRNWCGIDRLESSQILKYNTKTNAYNFTKPVWSKYASTVATWSAMFSIRYTFN</sequence>
<feature type="signal peptide" evidence="8">
    <location>
        <begin position="1"/>
        <end position="19"/>
    </location>
</feature>
<accession>A0AA37KRZ4</accession>
<dbReference type="InterPro" id="IPR008969">
    <property type="entry name" value="CarboxyPept-like_regulatory"/>
</dbReference>
<evidence type="ECO:0000259" key="9">
    <source>
        <dbReference type="Pfam" id="PF25183"/>
    </source>
</evidence>
<keyword evidence="4" id="KW-0812">Transmembrane</keyword>
<feature type="compositionally biased region" description="Polar residues" evidence="7">
    <location>
        <begin position="303"/>
        <end position="315"/>
    </location>
</feature>
<gene>
    <name evidence="10" type="ORF">CE91St16_20660</name>
</gene>
<dbReference type="SUPFAM" id="SSF49464">
    <property type="entry name" value="Carboxypeptidase regulatory domain-like"/>
    <property type="match status" value="1"/>
</dbReference>
<comment type="caution">
    <text evidence="10">The sequence shown here is derived from an EMBL/GenBank/DDBJ whole genome shotgun (WGS) entry which is preliminary data.</text>
</comment>
<dbReference type="RefSeq" id="WP_244076565.1">
    <property type="nucleotide sequence ID" value="NZ_AP025581.1"/>
</dbReference>
<evidence type="ECO:0000256" key="2">
    <source>
        <dbReference type="ARBA" id="ARBA00022448"/>
    </source>
</evidence>
<dbReference type="PANTHER" id="PTHR30069:SF46">
    <property type="entry name" value="OAR PROTEIN"/>
    <property type="match status" value="1"/>
</dbReference>
<reference evidence="10" key="1">
    <citation type="submission" date="2022-01" db="EMBL/GenBank/DDBJ databases">
        <title>Novel bile acid biosynthetic pathways are enriched in the microbiome of centenarians.</title>
        <authorList>
            <person name="Sato Y."/>
            <person name="Atarashi K."/>
            <person name="Plichta R.D."/>
            <person name="Arai Y."/>
            <person name="Sasajima S."/>
            <person name="Kearney M.S."/>
            <person name="Suda W."/>
            <person name="Takeshita K."/>
            <person name="Sasaki T."/>
            <person name="Okamoto S."/>
            <person name="Skelly N.A."/>
            <person name="Okamura Y."/>
            <person name="Vlamakis H."/>
            <person name="Li Y."/>
            <person name="Tanoue T."/>
            <person name="Takei H."/>
            <person name="Nittono H."/>
            <person name="Narushima S."/>
            <person name="Irie J."/>
            <person name="Itoh H."/>
            <person name="Moriya K."/>
            <person name="Sugiura Y."/>
            <person name="Suematsu M."/>
            <person name="Moritoki N."/>
            <person name="Shibata S."/>
            <person name="Littman R.D."/>
            <person name="Fischbach A.M."/>
            <person name="Uwamino Y."/>
            <person name="Inoue T."/>
            <person name="Honda A."/>
            <person name="Hattori M."/>
            <person name="Murai T."/>
            <person name="Xavier J.R."/>
            <person name="Hirose N."/>
            <person name="Honda K."/>
        </authorList>
    </citation>
    <scope>NUCLEOTIDE SEQUENCE</scope>
    <source>
        <strain evidence="10">CE91-St16</strain>
    </source>
</reference>